<accession>A0A1I1DHG7</accession>
<reference evidence="3" key="1">
    <citation type="submission" date="2016-10" db="EMBL/GenBank/DDBJ databases">
        <authorList>
            <person name="Varghese N."/>
            <person name="Submissions S."/>
        </authorList>
    </citation>
    <scope>NUCLEOTIDE SEQUENCE [LARGE SCALE GENOMIC DNA]</scope>
    <source>
        <strain evidence="3">DSM 24499</strain>
    </source>
</reference>
<evidence type="ECO:0000313" key="3">
    <source>
        <dbReference type="Proteomes" id="UP000199438"/>
    </source>
</evidence>
<evidence type="ECO:0000313" key="2">
    <source>
        <dbReference type="EMBL" id="SFB72190.1"/>
    </source>
</evidence>
<evidence type="ECO:0008006" key="4">
    <source>
        <dbReference type="Google" id="ProtNLM"/>
    </source>
</evidence>
<name>A0A1I1DHG7_9FLAO</name>
<dbReference type="AlphaFoldDB" id="A0A1I1DHG7"/>
<dbReference type="RefSeq" id="WP_092539590.1">
    <property type="nucleotide sequence ID" value="NZ_FOKV01000001.1"/>
</dbReference>
<organism evidence="2 3">
    <name type="scientific">Zunongwangia mangrovi</name>
    <dbReference type="NCBI Taxonomy" id="1334022"/>
    <lineage>
        <taxon>Bacteria</taxon>
        <taxon>Pseudomonadati</taxon>
        <taxon>Bacteroidota</taxon>
        <taxon>Flavobacteriia</taxon>
        <taxon>Flavobacteriales</taxon>
        <taxon>Flavobacteriaceae</taxon>
        <taxon>Zunongwangia</taxon>
    </lineage>
</organism>
<protein>
    <recommendedName>
        <fullName evidence="4">Transglutaminase-like superfamily protein</fullName>
    </recommendedName>
</protein>
<evidence type="ECO:0000256" key="1">
    <source>
        <dbReference type="SAM" id="MobiDB-lite"/>
    </source>
</evidence>
<gene>
    <name evidence="2" type="ORF">SAMN04487907_101257</name>
</gene>
<proteinExistence type="predicted"/>
<dbReference type="OrthoDB" id="1154186at2"/>
<dbReference type="STRING" id="1334022.SAMN04487907_101257"/>
<feature type="region of interest" description="Disordered" evidence="1">
    <location>
        <begin position="475"/>
        <end position="501"/>
    </location>
</feature>
<dbReference type="Proteomes" id="UP000199438">
    <property type="component" value="Unassembled WGS sequence"/>
</dbReference>
<sequence length="539" mass="59534">MAVTQEQNASLKRNLKPGKQYEKLIPAVSCASTDLGQGDTFHTVDEMRDWIIKYAWQTKELAALLYSQDLRLLAHNIYKFSYDHIQYNADGALQQISSPACTWHKRKEGVDCKSFSVFASSILSNLGIKHAIRQVRQPYFNPEHWTHVYVVIYQDQNPESYSKNAPTFVIDATRHHNQEVNYLEKHDLMMLQHVGLNAPSNVLSAEKQNIIDNFNKFCLFLLENNVPVATVNAIRSEVNKYTSQGVDPQFAIIDNGISIQGKEFTFTLVSDPEYQRGLGIVVTGTAAVAAGKALMNMLPQDFFGNTFGAIFANGFDLSCWNASYSESKAQSALQTDIPFFINDHAGLDKAVNTTTVNKFMNAIDAYIADSKNGQASKYASCTRKGYAARQKGAEEAKQRVLQTLESSGLTLVPTGKKEGFLQTEKPMPSIGKPYTWGAEFGSKYAYQYDSYRVEGGNQSSTPNYDDVVTTDQDLNMGGNTNPGSNYQNGGNNQVPIGNTNQGASQAGMGWLAPVAIAAISIPMVMKQMKQGNATTKTKK</sequence>
<keyword evidence="3" id="KW-1185">Reference proteome</keyword>
<dbReference type="EMBL" id="FOKV01000001">
    <property type="protein sequence ID" value="SFB72190.1"/>
    <property type="molecule type" value="Genomic_DNA"/>
</dbReference>